<sequence length="393" mass="44604">MRENGKRKVCVFIGNRANYSTFISIMKYIQASEKLELILLTGASLLLDKYGEAVKLIENDGFRVDERIYMLIEGENPETMAKSTGLGLIELASILNKYKPSFTLIVADRYEMLAVAIASSYNNIPVVHIQGGEVSGSIDESVRHAITKLSHLHFPSNEIAKKRILQMGEDENYVFNFGCPRIDAVKEILNEKFDFEAINNYIRNFGVGNIFGINGSFLMVSQHPVTTEYGKAMDQIKLTLQAVNELSKEYNYPVIFLWPNPDAGSAHIAKSIRIFREYEEAKNFHFFKNLPFTYYIWLMKTTLCLIGNSSSGIREGSFIGTPVVNIGTRQQDRARGKNVIDVDYDYIEIKNAIKEQIDHGKYEPEYIYGDGNASKRINSLRGRKGPGETIKRW</sequence>
<dbReference type="NCBIfam" id="TIGR03568">
    <property type="entry name" value="NeuC_NnaA"/>
    <property type="match status" value="1"/>
</dbReference>
<evidence type="ECO:0000259" key="1">
    <source>
        <dbReference type="Pfam" id="PF02350"/>
    </source>
</evidence>
<dbReference type="SUPFAM" id="SSF53756">
    <property type="entry name" value="UDP-Glycosyltransferase/glycogen phosphorylase"/>
    <property type="match status" value="1"/>
</dbReference>
<dbReference type="Gene3D" id="3.40.50.2000">
    <property type="entry name" value="Glycogen Phosphorylase B"/>
    <property type="match status" value="2"/>
</dbReference>
<comment type="caution">
    <text evidence="2">The sequence shown here is derived from an EMBL/GenBank/DDBJ whole genome shotgun (WGS) entry which is preliminary data.</text>
</comment>
<dbReference type="Pfam" id="PF02350">
    <property type="entry name" value="Epimerase_2"/>
    <property type="match status" value="1"/>
</dbReference>
<dbReference type="CDD" id="cd03786">
    <property type="entry name" value="GTB_UDP-GlcNAc_2-Epimerase"/>
    <property type="match status" value="1"/>
</dbReference>
<dbReference type="EMBL" id="LAZR01028208">
    <property type="protein sequence ID" value="KKL63330.1"/>
    <property type="molecule type" value="Genomic_DNA"/>
</dbReference>
<name>A0A0F9G1B0_9ZZZZ</name>
<dbReference type="PANTHER" id="PTHR43174">
    <property type="entry name" value="UDP-N-ACETYLGLUCOSAMINE 2-EPIMERASE"/>
    <property type="match status" value="1"/>
</dbReference>
<dbReference type="AlphaFoldDB" id="A0A0F9G1B0"/>
<feature type="domain" description="UDP-N-acetylglucosamine 2-epimerase" evidence="1">
    <location>
        <begin position="29"/>
        <end position="378"/>
    </location>
</feature>
<dbReference type="PANTHER" id="PTHR43174:SF3">
    <property type="entry name" value="UDP-N-ACETYLGLUCOSAMINE 2-EPIMERASE"/>
    <property type="match status" value="1"/>
</dbReference>
<dbReference type="InterPro" id="IPR003331">
    <property type="entry name" value="UDP_GlcNAc_Epimerase_2_dom"/>
</dbReference>
<reference evidence="2" key="1">
    <citation type="journal article" date="2015" name="Nature">
        <title>Complex archaea that bridge the gap between prokaryotes and eukaryotes.</title>
        <authorList>
            <person name="Spang A."/>
            <person name="Saw J.H."/>
            <person name="Jorgensen S.L."/>
            <person name="Zaremba-Niedzwiedzka K."/>
            <person name="Martijn J."/>
            <person name="Lind A.E."/>
            <person name="van Eijk R."/>
            <person name="Schleper C."/>
            <person name="Guy L."/>
            <person name="Ettema T.J."/>
        </authorList>
    </citation>
    <scope>NUCLEOTIDE SEQUENCE</scope>
</reference>
<dbReference type="InterPro" id="IPR020004">
    <property type="entry name" value="UDP-GlcNAc_Epase"/>
</dbReference>
<proteinExistence type="predicted"/>
<dbReference type="InterPro" id="IPR029767">
    <property type="entry name" value="WecB-like"/>
</dbReference>
<organism evidence="2">
    <name type="scientific">marine sediment metagenome</name>
    <dbReference type="NCBI Taxonomy" id="412755"/>
    <lineage>
        <taxon>unclassified sequences</taxon>
        <taxon>metagenomes</taxon>
        <taxon>ecological metagenomes</taxon>
    </lineage>
</organism>
<evidence type="ECO:0000313" key="2">
    <source>
        <dbReference type="EMBL" id="KKL63330.1"/>
    </source>
</evidence>
<gene>
    <name evidence="2" type="ORF">LCGC14_2176180</name>
</gene>
<dbReference type="GO" id="GO:0004553">
    <property type="term" value="F:hydrolase activity, hydrolyzing O-glycosyl compounds"/>
    <property type="evidence" value="ECO:0007669"/>
    <property type="project" value="InterPro"/>
</dbReference>
<protein>
    <recommendedName>
        <fullName evidence="1">UDP-N-acetylglucosamine 2-epimerase domain-containing protein</fullName>
    </recommendedName>
</protein>
<dbReference type="GO" id="GO:0006047">
    <property type="term" value="P:UDP-N-acetylglucosamine metabolic process"/>
    <property type="evidence" value="ECO:0007669"/>
    <property type="project" value="InterPro"/>
</dbReference>
<accession>A0A0F9G1B0</accession>